<protein>
    <submittedName>
        <fullName evidence="1">ORF128</fullName>
    </submittedName>
</protein>
<proteinExistence type="predicted"/>
<reference evidence="1 2" key="1">
    <citation type="journal article" date="2007" name="Virus Genes">
        <title>Genome sequence of Leucania seperata nucleopolyhedrovirus.</title>
        <authorList>
            <person name="Xiao H."/>
            <person name="Qi Y."/>
        </authorList>
    </citation>
    <scope>NUCLEOTIDE SEQUENCE [LARGE SCALE GENOMIC DNA]</scope>
    <source>
        <strain evidence="1 2">AH1</strain>
    </source>
</reference>
<evidence type="ECO:0000313" key="1">
    <source>
        <dbReference type="EMBL" id="AAR28892.1"/>
    </source>
</evidence>
<keyword evidence="2" id="KW-1185">Reference proteome</keyword>
<dbReference type="RefSeq" id="YP_758425.1">
    <property type="nucleotide sequence ID" value="NC_008348.1"/>
</dbReference>
<accession>Q0IKZ1</accession>
<dbReference type="GeneID" id="5176263"/>
<dbReference type="KEGG" id="vg:5176263"/>
<organism evidence="1 2">
    <name type="scientific">Leucania separata nucleopolyhedrovirus</name>
    <name type="common">LsNPV</name>
    <dbReference type="NCBI Taxonomy" id="1307956"/>
    <lineage>
        <taxon>Viruses</taxon>
        <taxon>Viruses incertae sedis</taxon>
        <taxon>Naldaviricetes</taxon>
        <taxon>Lefavirales</taxon>
        <taxon>Baculoviridae</taxon>
        <taxon>Alphabaculovirus</taxon>
        <taxon>Alphabaculovirus leseparatae</taxon>
    </lineage>
</organism>
<name>Q0IKZ1_NPVLS</name>
<dbReference type="EMBL" id="AY394490">
    <property type="protein sequence ID" value="AAR28892.1"/>
    <property type="molecule type" value="Genomic_DNA"/>
</dbReference>
<reference evidence="1 2" key="2">
    <citation type="journal article" date="2007" name="Virus Res.">
        <title>P13 of Leucania separata multiple nuclear polyhedrosis virus affected the polyhedra and budded virions yields of AcMNPV.</title>
        <authorList>
            <person name="Du E.Q."/>
            <person name="Yan F."/>
            <person name="Jin W.X."/>
            <person name="Lu N."/>
            <person name="Xiao H.Z."/>
            <person name="Lu S.Y."/>
            <person name="Qi Y.P."/>
        </authorList>
    </citation>
    <scope>NUCLEOTIDE SEQUENCE [LARGE SCALE GENOMIC DNA]</scope>
    <source>
        <strain evidence="1 2">AH1</strain>
    </source>
</reference>
<sequence>MNRKFVDNLLPHQLTAGDFDEAVLVCYDNYCPRLMRNFKMTAVFRRLFDLLSKRIEGIDDSQFSVRLNRFLDALKDD</sequence>
<organismHost>
    <name type="scientific">Lepidoptera</name>
    <name type="common">moths &amp; butterflies</name>
    <dbReference type="NCBI Taxonomy" id="7088"/>
</organismHost>
<evidence type="ECO:0000313" key="2">
    <source>
        <dbReference type="Proteomes" id="UP000201737"/>
    </source>
</evidence>
<dbReference type="Proteomes" id="UP000201737">
    <property type="component" value="Segment"/>
</dbReference>